<dbReference type="STRING" id="1047168.A0A0F4GSW8"/>
<dbReference type="EMBL" id="LAFY01000334">
    <property type="protein sequence ID" value="KJY00133.1"/>
    <property type="molecule type" value="Genomic_DNA"/>
</dbReference>
<dbReference type="Gene3D" id="3.40.30.10">
    <property type="entry name" value="Glutaredoxin"/>
    <property type="match status" value="1"/>
</dbReference>
<feature type="compositionally biased region" description="Basic and acidic residues" evidence="2">
    <location>
        <begin position="81"/>
        <end position="92"/>
    </location>
</feature>
<gene>
    <name evidence="4" type="ORF">TI39_contig342g00006</name>
</gene>
<dbReference type="PANTHER" id="PTHR46052:SF1">
    <property type="entry name" value="PHOSDUCIN-LIKE PROTEIN"/>
    <property type="match status" value="1"/>
</dbReference>
<comment type="caution">
    <text evidence="4">The sequence shown here is derived from an EMBL/GenBank/DDBJ whole genome shotgun (WGS) entry which is preliminary data.</text>
</comment>
<evidence type="ECO:0000259" key="3">
    <source>
        <dbReference type="Pfam" id="PF02114"/>
    </source>
</evidence>
<feature type="compositionally biased region" description="Acidic residues" evidence="2">
    <location>
        <begin position="115"/>
        <end position="124"/>
    </location>
</feature>
<dbReference type="InterPro" id="IPR051499">
    <property type="entry name" value="Phosducin-like_reg"/>
</dbReference>
<proteinExistence type="inferred from homology"/>
<evidence type="ECO:0000256" key="1">
    <source>
        <dbReference type="ARBA" id="ARBA00009686"/>
    </source>
</evidence>
<dbReference type="OrthoDB" id="70588at2759"/>
<dbReference type="AlphaFoldDB" id="A0A0F4GSW8"/>
<keyword evidence="5" id="KW-1185">Reference proteome</keyword>
<reference evidence="4 5" key="1">
    <citation type="submission" date="2015-03" db="EMBL/GenBank/DDBJ databases">
        <title>RNA-seq based gene annotation and comparative genomics of four Zymoseptoria species reveal species-specific pathogenicity related genes and transposable element activity.</title>
        <authorList>
            <person name="Grandaubert J."/>
            <person name="Bhattacharyya A."/>
            <person name="Stukenbrock E.H."/>
        </authorList>
    </citation>
    <scope>NUCLEOTIDE SEQUENCE [LARGE SCALE GENOMIC DNA]</scope>
    <source>
        <strain evidence="4 5">Zb18110</strain>
    </source>
</reference>
<organism evidence="4 5">
    <name type="scientific">Zymoseptoria brevis</name>
    <dbReference type="NCBI Taxonomy" id="1047168"/>
    <lineage>
        <taxon>Eukaryota</taxon>
        <taxon>Fungi</taxon>
        <taxon>Dikarya</taxon>
        <taxon>Ascomycota</taxon>
        <taxon>Pezizomycotina</taxon>
        <taxon>Dothideomycetes</taxon>
        <taxon>Dothideomycetidae</taxon>
        <taxon>Mycosphaerellales</taxon>
        <taxon>Mycosphaerellaceae</taxon>
        <taxon>Zymoseptoria</taxon>
    </lineage>
</organism>
<comment type="similarity">
    <text evidence="1">Belongs to the phosducin family.</text>
</comment>
<sequence length="273" mass="30989">MSAAEIEFQELMRDKSHRKNHPDDDSDARSTFLFADDEEDETPRPSIATESRPSVSLARNKIPSKRYGANTGPKGVISDAQDWRDSVRKERSSISLRRYGGQQNGFEPTLPQPLSEEDEDEEFEDEDFMQRWRKSRLTEMKSGPRTSKLHQNSQNRTIYGGLTAVDAEGYLDAVDNSPSDIVVVVYIYDEYSHISQLFENCLRNLATKHPRTRFVKLHYDDAEMEPAGVPAIIAYRGGDKFAGLVPLMAELPDDAELDATTVESVLKRHQILH</sequence>
<protein>
    <submittedName>
        <fullName evidence="4">Phosducin like protein</fullName>
    </submittedName>
</protein>
<name>A0A0F4GSW8_9PEZI</name>
<feature type="domain" description="Phosducin" evidence="3">
    <location>
        <begin position="120"/>
        <end position="271"/>
    </location>
</feature>
<dbReference type="PANTHER" id="PTHR46052">
    <property type="entry name" value="PHOSDUCIN-LIKE PROTEIN"/>
    <property type="match status" value="1"/>
</dbReference>
<dbReference type="Proteomes" id="UP000033647">
    <property type="component" value="Unassembled WGS sequence"/>
</dbReference>
<dbReference type="CDD" id="cd02987">
    <property type="entry name" value="Phd_like_Phd"/>
    <property type="match status" value="1"/>
</dbReference>
<dbReference type="InterPro" id="IPR036249">
    <property type="entry name" value="Thioredoxin-like_sf"/>
</dbReference>
<dbReference type="Pfam" id="PF02114">
    <property type="entry name" value="Phosducin"/>
    <property type="match status" value="1"/>
</dbReference>
<dbReference type="InterPro" id="IPR001200">
    <property type="entry name" value="Phosducin"/>
</dbReference>
<feature type="region of interest" description="Disordered" evidence="2">
    <location>
        <begin position="1"/>
        <end position="124"/>
    </location>
</feature>
<evidence type="ECO:0000313" key="4">
    <source>
        <dbReference type="EMBL" id="KJY00133.1"/>
    </source>
</evidence>
<dbReference type="InterPro" id="IPR024253">
    <property type="entry name" value="Phosducin_thioredoxin-like_dom"/>
</dbReference>
<evidence type="ECO:0000313" key="5">
    <source>
        <dbReference type="Proteomes" id="UP000033647"/>
    </source>
</evidence>
<dbReference type="SUPFAM" id="SSF52833">
    <property type="entry name" value="Thioredoxin-like"/>
    <property type="match status" value="1"/>
</dbReference>
<accession>A0A0F4GSW8</accession>
<dbReference type="GO" id="GO:0008277">
    <property type="term" value="P:regulation of G protein-coupled receptor signaling pathway"/>
    <property type="evidence" value="ECO:0007669"/>
    <property type="project" value="InterPro"/>
</dbReference>
<evidence type="ECO:0000256" key="2">
    <source>
        <dbReference type="SAM" id="MobiDB-lite"/>
    </source>
</evidence>